<dbReference type="Proteomes" id="UP000193920">
    <property type="component" value="Unassembled WGS sequence"/>
</dbReference>
<keyword evidence="3" id="KW-1185">Reference proteome</keyword>
<protein>
    <recommendedName>
        <fullName evidence="4">Retrotransposon gag domain-containing protein</fullName>
    </recommendedName>
</protein>
<feature type="compositionally biased region" description="Basic and acidic residues" evidence="1">
    <location>
        <begin position="1"/>
        <end position="10"/>
    </location>
</feature>
<feature type="compositionally biased region" description="Basic and acidic residues" evidence="1">
    <location>
        <begin position="242"/>
        <end position="264"/>
    </location>
</feature>
<sequence>MEDSKSKADTANKNASSSSDATNKDDLTTNITTSLSAIAQAMETQTQLMRSLQPLLDSMRDLNEKLTGRNQCRRQFDYYEKFYASEKKRVEFIEAHLGSASEWYYIFMSEKQRENPDSELLLDELRKFHLTDLPDSLKLKRLKELKHKWGNASDFVTKFKLYATQLQIPEILQLELFEDRVHPLVKKKLLDLEPQRRTIDNYSSMLMTYDSERDRHLDFDPNKRKSNSADKEQRKKKKKFKSWKEHSSSRNDNNETYNKFKDNKSSMSQISNINHNKHIDTKNRMGPKNSKRDFQ</sequence>
<proteinExistence type="predicted"/>
<organism evidence="2 3">
    <name type="scientific">Neocallimastix californiae</name>
    <dbReference type="NCBI Taxonomy" id="1754190"/>
    <lineage>
        <taxon>Eukaryota</taxon>
        <taxon>Fungi</taxon>
        <taxon>Fungi incertae sedis</taxon>
        <taxon>Chytridiomycota</taxon>
        <taxon>Chytridiomycota incertae sedis</taxon>
        <taxon>Neocallimastigomycetes</taxon>
        <taxon>Neocallimastigales</taxon>
        <taxon>Neocallimastigaceae</taxon>
        <taxon>Neocallimastix</taxon>
    </lineage>
</organism>
<name>A0A1Y2ENQ7_9FUNG</name>
<feature type="compositionally biased region" description="Polar residues" evidence="1">
    <location>
        <begin position="11"/>
        <end position="21"/>
    </location>
</feature>
<dbReference type="AlphaFoldDB" id="A0A1Y2ENQ7"/>
<comment type="caution">
    <text evidence="2">The sequence shown here is derived from an EMBL/GenBank/DDBJ whole genome shotgun (WGS) entry which is preliminary data.</text>
</comment>
<feature type="compositionally biased region" description="Basic and acidic residues" evidence="1">
    <location>
        <begin position="216"/>
        <end position="233"/>
    </location>
</feature>
<evidence type="ECO:0000313" key="2">
    <source>
        <dbReference type="EMBL" id="ORY72944.1"/>
    </source>
</evidence>
<feature type="region of interest" description="Disordered" evidence="1">
    <location>
        <begin position="216"/>
        <end position="295"/>
    </location>
</feature>
<evidence type="ECO:0000256" key="1">
    <source>
        <dbReference type="SAM" id="MobiDB-lite"/>
    </source>
</evidence>
<dbReference type="OrthoDB" id="10476712at2759"/>
<dbReference type="EMBL" id="MCOG01000036">
    <property type="protein sequence ID" value="ORY72944.1"/>
    <property type="molecule type" value="Genomic_DNA"/>
</dbReference>
<gene>
    <name evidence="2" type="ORF">LY90DRAFT_503329</name>
</gene>
<accession>A0A1Y2ENQ7</accession>
<feature type="compositionally biased region" description="Polar residues" evidence="1">
    <location>
        <begin position="265"/>
        <end position="274"/>
    </location>
</feature>
<feature type="region of interest" description="Disordered" evidence="1">
    <location>
        <begin position="1"/>
        <end position="27"/>
    </location>
</feature>
<reference evidence="2 3" key="1">
    <citation type="submission" date="2016-08" db="EMBL/GenBank/DDBJ databases">
        <title>A Parts List for Fungal Cellulosomes Revealed by Comparative Genomics.</title>
        <authorList>
            <consortium name="DOE Joint Genome Institute"/>
            <person name="Haitjema C.H."/>
            <person name="Gilmore S.P."/>
            <person name="Henske J.K."/>
            <person name="Solomon K.V."/>
            <person name="De Groot R."/>
            <person name="Kuo A."/>
            <person name="Mondo S.J."/>
            <person name="Salamov A.A."/>
            <person name="Labutti K."/>
            <person name="Zhao Z."/>
            <person name="Chiniquy J."/>
            <person name="Barry K."/>
            <person name="Brewer H.M."/>
            <person name="Purvine S.O."/>
            <person name="Wright A.T."/>
            <person name="Boxma B."/>
            <person name="Van Alen T."/>
            <person name="Hackstein J.H."/>
            <person name="Baker S.E."/>
            <person name="Grigoriev I.V."/>
            <person name="O'Malley M.A."/>
        </authorList>
    </citation>
    <scope>NUCLEOTIDE SEQUENCE [LARGE SCALE GENOMIC DNA]</scope>
    <source>
        <strain evidence="2 3">G1</strain>
    </source>
</reference>
<evidence type="ECO:0000313" key="3">
    <source>
        <dbReference type="Proteomes" id="UP000193920"/>
    </source>
</evidence>
<evidence type="ECO:0008006" key="4">
    <source>
        <dbReference type="Google" id="ProtNLM"/>
    </source>
</evidence>